<feature type="transmembrane region" description="Helical" evidence="1">
    <location>
        <begin position="472"/>
        <end position="489"/>
    </location>
</feature>
<feature type="transmembrane region" description="Helical" evidence="1">
    <location>
        <begin position="85"/>
        <end position="106"/>
    </location>
</feature>
<dbReference type="EMBL" id="BAABLO010000013">
    <property type="protein sequence ID" value="GAA4733584.1"/>
    <property type="molecule type" value="Genomic_DNA"/>
</dbReference>
<feature type="transmembrane region" description="Helical" evidence="1">
    <location>
        <begin position="290"/>
        <end position="310"/>
    </location>
</feature>
<feature type="transmembrane region" description="Helical" evidence="1">
    <location>
        <begin position="266"/>
        <end position="283"/>
    </location>
</feature>
<reference evidence="3" key="1">
    <citation type="journal article" date="2019" name="Int. J. Syst. Evol. Microbiol.">
        <title>The Global Catalogue of Microorganisms (GCM) 10K type strain sequencing project: providing services to taxonomists for standard genome sequencing and annotation.</title>
        <authorList>
            <consortium name="The Broad Institute Genomics Platform"/>
            <consortium name="The Broad Institute Genome Sequencing Center for Infectious Disease"/>
            <person name="Wu L."/>
            <person name="Ma J."/>
        </authorList>
    </citation>
    <scope>NUCLEOTIDE SEQUENCE [LARGE SCALE GENOMIC DNA]</scope>
    <source>
        <strain evidence="3">JCM 18961</strain>
    </source>
</reference>
<feature type="transmembrane region" description="Helical" evidence="1">
    <location>
        <begin position="12"/>
        <end position="34"/>
    </location>
</feature>
<dbReference type="Proteomes" id="UP001500556">
    <property type="component" value="Unassembled WGS sequence"/>
</dbReference>
<proteinExistence type="predicted"/>
<keyword evidence="1" id="KW-1133">Transmembrane helix</keyword>
<sequence length="539" mass="57021">MSVRAPNQFEGAVGTGVFRVLGAVLLAAVVVALFVPREPNIPYDHAWVWAGFGGFAALWLVLVAVRRRLVTSRAVRWLGRRAGWASVVVTLLGTAACLVVALNLVYPVGWDAKAMSNLGSRLAQGPAPLFYYRYLSRYSNQVPFAAVSRMSFELHGMLGWDQRTVFAVINALCVGVSLQSTYVVVRRLRGVLAGLAAQVAGIALIALSPWVTVPYTDIVTLPWPILATALALTAASRSSRVATVALGVAAIAALTVGYVLKTTPVATMAGALALGAVVLVSLVRQPRRAAAVGVVLLVSAGAFLGVSSGVKTGLSEASGLELARVDTSRTPPLSWWIAMGMTPTYGNTVRYGAYNAQMVASTVHLDPAQLASWSDNALDQRLHELGPSGYATFAANKLTWNLGDGMFWAWGEGSDASTPVPRHGPLTSWVVSWSHPLGSHYAVRAGLTQGLWLVVLLTAGLGLVVRPYRRDVALVVASVAAIVLFTLVFQGRSRYLLVYAPLFVALAASVVPVGRSGLLGPARLALSGLRPRTAGRARL</sequence>
<evidence type="ECO:0000256" key="1">
    <source>
        <dbReference type="SAM" id="Phobius"/>
    </source>
</evidence>
<accession>A0ABP8YNR2</accession>
<protein>
    <recommendedName>
        <fullName evidence="4">Glycosyltransferase RgtA/B/C/D-like domain-containing protein</fullName>
    </recommendedName>
</protein>
<comment type="caution">
    <text evidence="2">The sequence shown here is derived from an EMBL/GenBank/DDBJ whole genome shotgun (WGS) entry which is preliminary data.</text>
</comment>
<organism evidence="2 3">
    <name type="scientific">Pedococcus ginsenosidimutans</name>
    <dbReference type="NCBI Taxonomy" id="490570"/>
    <lineage>
        <taxon>Bacteria</taxon>
        <taxon>Bacillati</taxon>
        <taxon>Actinomycetota</taxon>
        <taxon>Actinomycetes</taxon>
        <taxon>Micrococcales</taxon>
        <taxon>Intrasporangiaceae</taxon>
        <taxon>Pedococcus</taxon>
    </lineage>
</organism>
<feature type="transmembrane region" description="Helical" evidence="1">
    <location>
        <begin position="192"/>
        <end position="212"/>
    </location>
</feature>
<feature type="transmembrane region" description="Helical" evidence="1">
    <location>
        <begin position="218"/>
        <end position="235"/>
    </location>
</feature>
<feature type="transmembrane region" description="Helical" evidence="1">
    <location>
        <begin position="495"/>
        <end position="514"/>
    </location>
</feature>
<evidence type="ECO:0008006" key="4">
    <source>
        <dbReference type="Google" id="ProtNLM"/>
    </source>
</evidence>
<gene>
    <name evidence="2" type="ORF">GCM10025782_36350</name>
</gene>
<feature type="transmembrane region" description="Helical" evidence="1">
    <location>
        <begin position="46"/>
        <end position="65"/>
    </location>
</feature>
<keyword evidence="3" id="KW-1185">Reference proteome</keyword>
<name>A0ABP8YNR2_9MICO</name>
<keyword evidence="1" id="KW-0812">Transmembrane</keyword>
<keyword evidence="1" id="KW-0472">Membrane</keyword>
<feature type="transmembrane region" description="Helical" evidence="1">
    <location>
        <begin position="242"/>
        <end position="260"/>
    </location>
</feature>
<feature type="transmembrane region" description="Helical" evidence="1">
    <location>
        <begin position="441"/>
        <end position="465"/>
    </location>
</feature>
<evidence type="ECO:0000313" key="3">
    <source>
        <dbReference type="Proteomes" id="UP001500556"/>
    </source>
</evidence>
<feature type="transmembrane region" description="Helical" evidence="1">
    <location>
        <begin position="164"/>
        <end position="185"/>
    </location>
</feature>
<evidence type="ECO:0000313" key="2">
    <source>
        <dbReference type="EMBL" id="GAA4733584.1"/>
    </source>
</evidence>